<dbReference type="OrthoDB" id="9786766at2"/>
<gene>
    <name evidence="3" type="ORF">SAMN05444274_106138</name>
</gene>
<keyword evidence="4" id="KW-1185">Reference proteome</keyword>
<keyword evidence="1" id="KW-0732">Signal</keyword>
<feature type="domain" description="DUF5916" evidence="2">
    <location>
        <begin position="249"/>
        <end position="347"/>
    </location>
</feature>
<proteinExistence type="predicted"/>
<evidence type="ECO:0000259" key="2">
    <source>
        <dbReference type="Pfam" id="PF19313"/>
    </source>
</evidence>
<feature type="chain" id="PRO_5012589926" description="DUF5916 domain-containing protein" evidence="1">
    <location>
        <begin position="20"/>
        <end position="724"/>
    </location>
</feature>
<dbReference type="Gene3D" id="2.60.40.1190">
    <property type="match status" value="1"/>
</dbReference>
<dbReference type="Pfam" id="PF19313">
    <property type="entry name" value="DUF5916"/>
    <property type="match status" value="1"/>
</dbReference>
<evidence type="ECO:0000313" key="4">
    <source>
        <dbReference type="Proteomes" id="UP000184164"/>
    </source>
</evidence>
<organism evidence="3 4">
    <name type="scientific">Mariniphaga anaerophila</name>
    <dbReference type="NCBI Taxonomy" id="1484053"/>
    <lineage>
        <taxon>Bacteria</taxon>
        <taxon>Pseudomonadati</taxon>
        <taxon>Bacteroidota</taxon>
        <taxon>Bacteroidia</taxon>
        <taxon>Marinilabiliales</taxon>
        <taxon>Prolixibacteraceae</taxon>
        <taxon>Mariniphaga</taxon>
    </lineage>
</organism>
<evidence type="ECO:0000256" key="1">
    <source>
        <dbReference type="SAM" id="SignalP"/>
    </source>
</evidence>
<evidence type="ECO:0000313" key="3">
    <source>
        <dbReference type="EMBL" id="SHF54465.1"/>
    </source>
</evidence>
<name>A0A1M5CI64_9BACT</name>
<dbReference type="InterPro" id="IPR045670">
    <property type="entry name" value="DUF5916"/>
</dbReference>
<protein>
    <recommendedName>
        <fullName evidence="2">DUF5916 domain-containing protein</fullName>
    </recommendedName>
</protein>
<accession>A0A1M5CI64</accession>
<sequence>MKLTFLLLLAAFIGTNAVALPFQKLKNDTISAPFNKDFVYHVKKMHAEITIDGQIDEPDWLAAEKADNFYKVLPVDTGFATQPSEILITYDDKALYMAQIFYDTIPGKRVMESYRRDFSFGNNDNLLVFFDTFLDQTNGFSFGVSASGAKWDGTMSDGSAVNLDWDCKWESKTKHYDDRWVTEMRIPFKSIRYPSGSRKWYTNFSRLDLKANEKSSWAPVPRQFPTASLAYTGVMNFEEPLPKSKMMFSLIPYVFGGYSNDFEHGTGNVWKKDFGFDAKVGFSSSMNLDLTYNPDFAQVEVDQQVTNIDRFELFFPEKRQFFLENSDLFSGFGDNNINPFFSRRIGLDAPVLAGARLSGKVGNNWRVGFMNMATKETNDFLARNFTVASIQKKVFARSNFGFILVNKEYIDQPSDTTMYNRVAGFDYNLASKDNIWNGKFFYHQSFQPGNPDKQFAQGFGLTYNTKNLQLEIMQRSVGENYRAEAGYVPRTGYNYISPEVTYLFVPNKKVVSHGIVVDFRYYFDPDFHKIDHENNISYQFEFQNRSSLVFGYQDHFVELQQDFDPTHKSESFLPAGSKYNFGGAFINYTSTRKTLFNWNAEIAKGTFYTGNIQYITGELGYRYQPYVNLSVNFNYTDMKLGQPFEHTKMWLVGPKMDVTFTDKLFWTTFVQYNEQIDNMNINMRLQWRYAPVSDFFVVYTDNYLPGSWNSRNRALVLKLTYWLN</sequence>
<dbReference type="CDD" id="cd09618">
    <property type="entry name" value="CBM9_like_2"/>
    <property type="match status" value="1"/>
</dbReference>
<dbReference type="AlphaFoldDB" id="A0A1M5CI64"/>
<dbReference type="STRING" id="1484053.SAMN05444274_106138"/>
<dbReference type="RefSeq" id="WP_073002415.1">
    <property type="nucleotide sequence ID" value="NZ_FQUM01000006.1"/>
</dbReference>
<reference evidence="3 4" key="1">
    <citation type="submission" date="2016-11" db="EMBL/GenBank/DDBJ databases">
        <authorList>
            <person name="Jaros S."/>
            <person name="Januszkiewicz K."/>
            <person name="Wedrychowicz H."/>
        </authorList>
    </citation>
    <scope>NUCLEOTIDE SEQUENCE [LARGE SCALE GENOMIC DNA]</scope>
    <source>
        <strain evidence="3 4">DSM 26910</strain>
    </source>
</reference>
<dbReference type="Proteomes" id="UP000184164">
    <property type="component" value="Unassembled WGS sequence"/>
</dbReference>
<feature type="signal peptide" evidence="1">
    <location>
        <begin position="1"/>
        <end position="19"/>
    </location>
</feature>
<dbReference type="EMBL" id="FQUM01000006">
    <property type="protein sequence ID" value="SHF54465.1"/>
    <property type="molecule type" value="Genomic_DNA"/>
</dbReference>
<dbReference type="SUPFAM" id="SSF49344">
    <property type="entry name" value="CBD9-like"/>
    <property type="match status" value="1"/>
</dbReference>